<proteinExistence type="predicted"/>
<organism evidence="1 2">
    <name type="scientific">Cichorium intybus</name>
    <name type="common">Chicory</name>
    <dbReference type="NCBI Taxonomy" id="13427"/>
    <lineage>
        <taxon>Eukaryota</taxon>
        <taxon>Viridiplantae</taxon>
        <taxon>Streptophyta</taxon>
        <taxon>Embryophyta</taxon>
        <taxon>Tracheophyta</taxon>
        <taxon>Spermatophyta</taxon>
        <taxon>Magnoliopsida</taxon>
        <taxon>eudicotyledons</taxon>
        <taxon>Gunneridae</taxon>
        <taxon>Pentapetalae</taxon>
        <taxon>asterids</taxon>
        <taxon>campanulids</taxon>
        <taxon>Asterales</taxon>
        <taxon>Asteraceae</taxon>
        <taxon>Cichorioideae</taxon>
        <taxon>Cichorieae</taxon>
        <taxon>Cichoriinae</taxon>
        <taxon>Cichorium</taxon>
    </lineage>
</organism>
<dbReference type="Proteomes" id="UP001055811">
    <property type="component" value="Linkage Group LG06"/>
</dbReference>
<comment type="caution">
    <text evidence="1">The sequence shown here is derived from an EMBL/GenBank/DDBJ whole genome shotgun (WGS) entry which is preliminary data.</text>
</comment>
<evidence type="ECO:0000313" key="1">
    <source>
        <dbReference type="EMBL" id="KAI3721000.1"/>
    </source>
</evidence>
<protein>
    <submittedName>
        <fullName evidence="1">Uncharacterized protein</fullName>
    </submittedName>
</protein>
<reference evidence="1 2" key="2">
    <citation type="journal article" date="2022" name="Mol. Ecol. Resour.">
        <title>The genomes of chicory, endive, great burdock and yacon provide insights into Asteraceae paleo-polyploidization history and plant inulin production.</title>
        <authorList>
            <person name="Fan W."/>
            <person name="Wang S."/>
            <person name="Wang H."/>
            <person name="Wang A."/>
            <person name="Jiang F."/>
            <person name="Liu H."/>
            <person name="Zhao H."/>
            <person name="Xu D."/>
            <person name="Zhang Y."/>
        </authorList>
    </citation>
    <scope>NUCLEOTIDE SEQUENCE [LARGE SCALE GENOMIC DNA]</scope>
    <source>
        <strain evidence="2">cv. Punajuju</strain>
        <tissue evidence="1">Leaves</tissue>
    </source>
</reference>
<name>A0ACB9BIX9_CICIN</name>
<keyword evidence="2" id="KW-1185">Reference proteome</keyword>
<gene>
    <name evidence="1" type="ORF">L2E82_32001</name>
</gene>
<accession>A0ACB9BIX9</accession>
<evidence type="ECO:0000313" key="2">
    <source>
        <dbReference type="Proteomes" id="UP001055811"/>
    </source>
</evidence>
<sequence>MQEIAMYFYLFVLLYYNILLSFLSINALCFHLFSDALYFENRSHWESLDDMLRSISEDQRVVLGETIMGG</sequence>
<reference evidence="2" key="1">
    <citation type="journal article" date="2022" name="Mol. Ecol. Resour.">
        <title>The genomes of chicory, endive, great burdock and yacon provide insights into Asteraceae palaeo-polyploidization history and plant inulin production.</title>
        <authorList>
            <person name="Fan W."/>
            <person name="Wang S."/>
            <person name="Wang H."/>
            <person name="Wang A."/>
            <person name="Jiang F."/>
            <person name="Liu H."/>
            <person name="Zhao H."/>
            <person name="Xu D."/>
            <person name="Zhang Y."/>
        </authorList>
    </citation>
    <scope>NUCLEOTIDE SEQUENCE [LARGE SCALE GENOMIC DNA]</scope>
    <source>
        <strain evidence="2">cv. Punajuju</strain>
    </source>
</reference>
<dbReference type="EMBL" id="CM042014">
    <property type="protein sequence ID" value="KAI3721000.1"/>
    <property type="molecule type" value="Genomic_DNA"/>
</dbReference>